<accession>A0A483CQX6</accession>
<dbReference type="PANTHER" id="PTHR11545:SF3">
    <property type="entry name" value="LARGE RIBOSOMAL SUBUNIT PROTEIN UL13"/>
    <property type="match status" value="1"/>
</dbReference>
<protein>
    <recommendedName>
        <fullName evidence="4">Large ribosomal subunit protein uL13</fullName>
    </recommendedName>
</protein>
<dbReference type="NCBIfam" id="NF005004">
    <property type="entry name" value="PRK06394.1"/>
    <property type="match status" value="1"/>
</dbReference>
<dbReference type="GO" id="GO:0022625">
    <property type="term" value="C:cytosolic large ribosomal subunit"/>
    <property type="evidence" value="ECO:0007669"/>
    <property type="project" value="UniProtKB-UniRule"/>
</dbReference>
<comment type="caution">
    <text evidence="6">The sequence shown here is derived from an EMBL/GenBank/DDBJ whole genome shotgun (WGS) entry which is preliminary data.</text>
</comment>
<dbReference type="EMBL" id="PGCL01000007">
    <property type="protein sequence ID" value="TAJ43425.1"/>
    <property type="molecule type" value="Genomic_DNA"/>
</dbReference>
<evidence type="ECO:0000256" key="5">
    <source>
        <dbReference type="RuleBase" id="RU003877"/>
    </source>
</evidence>
<dbReference type="GO" id="GO:0017148">
    <property type="term" value="P:negative regulation of translation"/>
    <property type="evidence" value="ECO:0007669"/>
    <property type="project" value="TreeGrafter"/>
</dbReference>
<name>A0A483CQX6_9EURY</name>
<dbReference type="InterPro" id="IPR005823">
    <property type="entry name" value="Ribosomal_uL13_bac-type"/>
</dbReference>
<dbReference type="NCBIfam" id="TIGR01077">
    <property type="entry name" value="L13_A_E"/>
    <property type="match status" value="1"/>
</dbReference>
<sequence length="140" mass="15591">MVTIIDADGMLLGRLASNVAKRSLQGEAFAIVNAEKAIVSGRRATVLAHYDVKRQRGSREGGPFFPRRPDHIVKRTIRGMLPYKRQRGAEAFKNVRVYVGVPVEFQGKEFETIESAGIERLNNPRYVTIGEISTSLGAKY</sequence>
<dbReference type="PANTHER" id="PTHR11545">
    <property type="entry name" value="RIBOSOMAL PROTEIN L13"/>
    <property type="match status" value="1"/>
</dbReference>
<keyword evidence="7" id="KW-1185">Reference proteome</keyword>
<dbReference type="CDD" id="cd00392">
    <property type="entry name" value="Ribosomal_L13"/>
    <property type="match status" value="1"/>
</dbReference>
<comment type="function">
    <text evidence="4">This protein is one of the early assembly proteins of the 50S ribosomal subunit, although it is not seen to bind rRNA by itself. It is important during the early stages of 50S assembly.</text>
</comment>
<dbReference type="InterPro" id="IPR005822">
    <property type="entry name" value="Ribosomal_uL13"/>
</dbReference>
<dbReference type="InterPro" id="IPR023563">
    <property type="entry name" value="Ribosomal_uL13_CS"/>
</dbReference>
<evidence type="ECO:0000256" key="2">
    <source>
        <dbReference type="ARBA" id="ARBA00022980"/>
    </source>
</evidence>
<evidence type="ECO:0000256" key="4">
    <source>
        <dbReference type="HAMAP-Rule" id="MF_01366"/>
    </source>
</evidence>
<dbReference type="PROSITE" id="PS00783">
    <property type="entry name" value="RIBOSOMAL_L13"/>
    <property type="match status" value="1"/>
</dbReference>
<dbReference type="GO" id="GO:0006412">
    <property type="term" value="P:translation"/>
    <property type="evidence" value="ECO:0007669"/>
    <property type="project" value="UniProtKB-UniRule"/>
</dbReference>
<evidence type="ECO:0000256" key="1">
    <source>
        <dbReference type="ARBA" id="ARBA00006227"/>
    </source>
</evidence>
<dbReference type="HAMAP" id="MF_01366">
    <property type="entry name" value="Ribosomal_uL13"/>
    <property type="match status" value="1"/>
</dbReference>
<evidence type="ECO:0000313" key="7">
    <source>
        <dbReference type="Proteomes" id="UP000292580"/>
    </source>
</evidence>
<dbReference type="GO" id="GO:0003735">
    <property type="term" value="F:structural constituent of ribosome"/>
    <property type="evidence" value="ECO:0007669"/>
    <property type="project" value="UniProtKB-UniRule"/>
</dbReference>
<proteinExistence type="inferred from homology"/>
<comment type="subunit">
    <text evidence="4">Part of the 50S ribosomal subunit.</text>
</comment>
<dbReference type="InterPro" id="IPR036899">
    <property type="entry name" value="Ribosomal_uL13_sf"/>
</dbReference>
<evidence type="ECO:0000256" key="3">
    <source>
        <dbReference type="ARBA" id="ARBA00023274"/>
    </source>
</evidence>
<dbReference type="Pfam" id="PF00572">
    <property type="entry name" value="Ribosomal_L13"/>
    <property type="match status" value="1"/>
</dbReference>
<keyword evidence="2 4" id="KW-0689">Ribosomal protein</keyword>
<dbReference type="GO" id="GO:0003729">
    <property type="term" value="F:mRNA binding"/>
    <property type="evidence" value="ECO:0007669"/>
    <property type="project" value="TreeGrafter"/>
</dbReference>
<dbReference type="AlphaFoldDB" id="A0A483CQX6"/>
<dbReference type="PIRSF" id="PIRSF002181">
    <property type="entry name" value="Ribosomal_L13"/>
    <property type="match status" value="1"/>
</dbReference>
<dbReference type="InterPro" id="IPR005755">
    <property type="entry name" value="Ribosomal_uL13_euk/arc"/>
</dbReference>
<evidence type="ECO:0000313" key="6">
    <source>
        <dbReference type="EMBL" id="TAJ43425.1"/>
    </source>
</evidence>
<dbReference type="OrthoDB" id="7668at2157"/>
<reference evidence="6 7" key="1">
    <citation type="submission" date="2017-11" db="EMBL/GenBank/DDBJ databases">
        <title>Isolation and Characterization of Methanofollis Species from Methane Seep Offshore SW Taiwan.</title>
        <authorList>
            <person name="Teng N.-H."/>
            <person name="Lai M.-C."/>
            <person name="Chen S.-C."/>
        </authorList>
    </citation>
    <scope>NUCLEOTIDE SEQUENCE [LARGE SCALE GENOMIC DNA]</scope>
    <source>
        <strain evidence="6 7">FWC-SCC2</strain>
    </source>
</reference>
<dbReference type="Proteomes" id="UP000292580">
    <property type="component" value="Unassembled WGS sequence"/>
</dbReference>
<dbReference type="SUPFAM" id="SSF52161">
    <property type="entry name" value="Ribosomal protein L13"/>
    <property type="match status" value="1"/>
</dbReference>
<dbReference type="Gene3D" id="3.90.1180.10">
    <property type="entry name" value="Ribosomal protein L13"/>
    <property type="match status" value="1"/>
</dbReference>
<comment type="similarity">
    <text evidence="1 4 5">Belongs to the universal ribosomal protein uL13 family.</text>
</comment>
<gene>
    <name evidence="4" type="primary">rpl13</name>
    <name evidence="6" type="ORF">CUJ86_10985</name>
</gene>
<dbReference type="RefSeq" id="WP_130647668.1">
    <property type="nucleotide sequence ID" value="NZ_PGCL01000007.1"/>
</dbReference>
<keyword evidence="3 4" id="KW-0687">Ribonucleoprotein</keyword>
<organism evidence="6 7">
    <name type="scientific">Methanofollis fontis</name>
    <dbReference type="NCBI Taxonomy" id="2052832"/>
    <lineage>
        <taxon>Archaea</taxon>
        <taxon>Methanobacteriati</taxon>
        <taxon>Methanobacteriota</taxon>
        <taxon>Stenosarchaea group</taxon>
        <taxon>Methanomicrobia</taxon>
        <taxon>Methanomicrobiales</taxon>
        <taxon>Methanomicrobiaceae</taxon>
        <taxon>Methanofollis</taxon>
    </lineage>
</organism>